<feature type="region of interest" description="Disordered" evidence="1">
    <location>
        <begin position="57"/>
        <end position="97"/>
    </location>
</feature>
<organism evidence="2">
    <name type="scientific">Oryza glumipatula</name>
    <dbReference type="NCBI Taxonomy" id="40148"/>
    <lineage>
        <taxon>Eukaryota</taxon>
        <taxon>Viridiplantae</taxon>
        <taxon>Streptophyta</taxon>
        <taxon>Embryophyta</taxon>
        <taxon>Tracheophyta</taxon>
        <taxon>Spermatophyta</taxon>
        <taxon>Magnoliopsida</taxon>
        <taxon>Liliopsida</taxon>
        <taxon>Poales</taxon>
        <taxon>Poaceae</taxon>
        <taxon>BOP clade</taxon>
        <taxon>Oryzoideae</taxon>
        <taxon>Oryzeae</taxon>
        <taxon>Oryzinae</taxon>
        <taxon>Oryza</taxon>
    </lineage>
</organism>
<dbReference type="Proteomes" id="UP000026961">
    <property type="component" value="Chromosome 2"/>
</dbReference>
<evidence type="ECO:0000313" key="3">
    <source>
        <dbReference type="Proteomes" id="UP000026961"/>
    </source>
</evidence>
<reference evidence="2" key="2">
    <citation type="submission" date="2018-05" db="EMBL/GenBank/DDBJ databases">
        <title>OgluRS3 (Oryza glumaepatula Reference Sequence Version 3).</title>
        <authorList>
            <person name="Zhang J."/>
            <person name="Kudrna D."/>
            <person name="Lee S."/>
            <person name="Talag J."/>
            <person name="Welchert J."/>
            <person name="Wing R.A."/>
        </authorList>
    </citation>
    <scope>NUCLEOTIDE SEQUENCE [LARGE SCALE GENOMIC DNA]</scope>
</reference>
<evidence type="ECO:0000256" key="1">
    <source>
        <dbReference type="SAM" id="MobiDB-lite"/>
    </source>
</evidence>
<dbReference type="Gramene" id="OGLUM02G29580.1">
    <property type="protein sequence ID" value="OGLUM02G29580.1"/>
    <property type="gene ID" value="OGLUM02G29580"/>
</dbReference>
<proteinExistence type="predicted"/>
<dbReference type="HOGENOM" id="CLU_2350175_0_0_1"/>
<sequence>MWAPRCHVSKTRQKYCQGTFGEWLDQLKATISYTGRERAEEGGKAVSRVEPWYTKPADVRETKARTDGVSDELASRAVPPHSPGSVARDGIRRPVSP</sequence>
<name>A0A0D9YWV8_9ORYZ</name>
<evidence type="ECO:0000313" key="2">
    <source>
        <dbReference type="EnsemblPlants" id="OGLUM02G29580.1"/>
    </source>
</evidence>
<dbReference type="AlphaFoldDB" id="A0A0D9YWV8"/>
<protein>
    <submittedName>
        <fullName evidence="2">Uncharacterized protein</fullName>
    </submittedName>
</protein>
<accession>A0A0D9YWV8</accession>
<dbReference type="EnsemblPlants" id="OGLUM02G29580.1">
    <property type="protein sequence ID" value="OGLUM02G29580.1"/>
    <property type="gene ID" value="OGLUM02G29580"/>
</dbReference>
<reference evidence="2" key="1">
    <citation type="submission" date="2015-04" db="UniProtKB">
        <authorList>
            <consortium name="EnsemblPlants"/>
        </authorList>
    </citation>
    <scope>IDENTIFICATION</scope>
</reference>
<feature type="compositionally biased region" description="Basic and acidic residues" evidence="1">
    <location>
        <begin position="57"/>
        <end position="68"/>
    </location>
</feature>
<keyword evidence="3" id="KW-1185">Reference proteome</keyword>